<reference evidence="12" key="1">
    <citation type="submission" date="2019-03" db="EMBL/GenBank/DDBJ databases">
        <title>Lake Tanganyika Metagenome-Assembled Genomes (MAGs).</title>
        <authorList>
            <person name="Tran P."/>
        </authorList>
    </citation>
    <scope>NUCLEOTIDE SEQUENCE</scope>
    <source>
        <strain evidence="12">M_DeepCast_400m_m2_100</strain>
    </source>
</reference>
<accession>A0A937XDZ7</accession>
<dbReference type="GO" id="GO:0008312">
    <property type="term" value="F:7S RNA binding"/>
    <property type="evidence" value="ECO:0007669"/>
    <property type="project" value="InterPro"/>
</dbReference>
<dbReference type="GO" id="GO:0005525">
    <property type="term" value="F:GTP binding"/>
    <property type="evidence" value="ECO:0007669"/>
    <property type="project" value="UniProtKB-UniRule"/>
</dbReference>
<dbReference type="EC" id="3.6.5.4" evidence="9"/>
<dbReference type="PANTHER" id="PTHR11564">
    <property type="entry name" value="SIGNAL RECOGNITION PARTICLE 54K PROTEIN SRP54"/>
    <property type="match status" value="1"/>
</dbReference>
<comment type="caution">
    <text evidence="12">The sequence shown here is derived from an EMBL/GenBank/DDBJ whole genome shotgun (WGS) entry which is preliminary data.</text>
</comment>
<keyword evidence="4 9" id="KW-0694">RNA-binding</keyword>
<keyword evidence="2 9" id="KW-0547">Nucleotide-binding</keyword>
<keyword evidence="5 9" id="KW-0342">GTP-binding</keyword>
<dbReference type="GO" id="GO:0003924">
    <property type="term" value="F:GTPase activity"/>
    <property type="evidence" value="ECO:0007669"/>
    <property type="project" value="UniProtKB-UniRule"/>
</dbReference>
<keyword evidence="3 9" id="KW-0378">Hydrolase</keyword>
<dbReference type="Gene3D" id="3.40.50.300">
    <property type="entry name" value="P-loop containing nucleotide triphosphate hydrolases"/>
    <property type="match status" value="1"/>
</dbReference>
<dbReference type="Pfam" id="PF00448">
    <property type="entry name" value="SRP54"/>
    <property type="match status" value="1"/>
</dbReference>
<evidence type="ECO:0000256" key="7">
    <source>
        <dbReference type="ARBA" id="ARBA00023274"/>
    </source>
</evidence>
<dbReference type="NCBIfam" id="TIGR00959">
    <property type="entry name" value="ffh"/>
    <property type="match status" value="1"/>
</dbReference>
<comment type="catalytic activity">
    <reaction evidence="8 9">
        <text>GTP + H2O = GDP + phosphate + H(+)</text>
        <dbReference type="Rhea" id="RHEA:19669"/>
        <dbReference type="ChEBI" id="CHEBI:15377"/>
        <dbReference type="ChEBI" id="CHEBI:15378"/>
        <dbReference type="ChEBI" id="CHEBI:37565"/>
        <dbReference type="ChEBI" id="CHEBI:43474"/>
        <dbReference type="ChEBI" id="CHEBI:58189"/>
        <dbReference type="EC" id="3.6.5.4"/>
    </reaction>
</comment>
<sequence length="439" mass="47842">MFEALAGRLEQTFSRLRGRGKLTPENIRETLREVRRALLEADVHYAVARDFVRDVEQRAIGAEVLRSLTPGQQLIKAVHDALVELLGGQTAQLAHSHEIPTRLVLVGLQGSGKTTTAAKVAALVKKRGRIPLLAAGDVRRPAAIDQLQRLGVQTGVQVHAEPGEADAAAVASRGWDQARRAGVDYYIVDTAGRLQIDEEMMQELERVCAAVRPHQILLVVDGLTGQEAVAVSEAFHRRLALGGAILTKMEGDARGGAALSIRAATGVPILFVGTGEGLGAIEPFHPPGMASRILGMGDVLALAERAQGAVDLEEAEALRRRLERDEFNLEHFLRQMKEVRKMGPLEEVLKLIPGLGGKLAQVPIDGRDMARVEAIVLSMTPGERRRPEILNGSRRKRVARGSGTTVQEVNRLLRDFAEMRRMFGRMRKGGKLPGLLRGR</sequence>
<feature type="binding site" evidence="9">
    <location>
        <begin position="189"/>
        <end position="193"/>
    </location>
    <ligand>
        <name>GTP</name>
        <dbReference type="ChEBI" id="CHEBI:37565"/>
    </ligand>
</feature>
<dbReference type="InterPro" id="IPR004780">
    <property type="entry name" value="SRP"/>
</dbReference>
<dbReference type="SUPFAM" id="SSF47446">
    <property type="entry name" value="Signal peptide-binding domain"/>
    <property type="match status" value="1"/>
</dbReference>
<keyword evidence="6 9" id="KW-0733">Signal recognition particle</keyword>
<feature type="binding site" evidence="9">
    <location>
        <begin position="107"/>
        <end position="114"/>
    </location>
    <ligand>
        <name>GTP</name>
        <dbReference type="ChEBI" id="CHEBI:37565"/>
    </ligand>
</feature>
<dbReference type="SMART" id="SM00382">
    <property type="entry name" value="AAA"/>
    <property type="match status" value="1"/>
</dbReference>
<dbReference type="InterPro" id="IPR036891">
    <property type="entry name" value="Signal_recog_part_SRP54_M_sf"/>
</dbReference>
<dbReference type="Proteomes" id="UP000748308">
    <property type="component" value="Unassembled WGS sequence"/>
</dbReference>
<dbReference type="GO" id="GO:0006614">
    <property type="term" value="P:SRP-dependent cotranslational protein targeting to membrane"/>
    <property type="evidence" value="ECO:0007669"/>
    <property type="project" value="InterPro"/>
</dbReference>
<dbReference type="Gene3D" id="1.10.260.30">
    <property type="entry name" value="Signal recognition particle, SRP54 subunit, M-domain"/>
    <property type="match status" value="1"/>
</dbReference>
<comment type="subunit">
    <text evidence="9">Part of the signal recognition particle protein translocation system, which is composed of SRP and FtsY.</text>
</comment>
<dbReference type="SMART" id="SM00963">
    <property type="entry name" value="SRP54_N"/>
    <property type="match status" value="1"/>
</dbReference>
<dbReference type="SUPFAM" id="SSF52540">
    <property type="entry name" value="P-loop containing nucleoside triphosphate hydrolases"/>
    <property type="match status" value="1"/>
</dbReference>
<dbReference type="InterPro" id="IPR003593">
    <property type="entry name" value="AAA+_ATPase"/>
</dbReference>
<comment type="similarity">
    <text evidence="1 9">Belongs to the GTP-binding SRP family. SRP54 subfamily.</text>
</comment>
<proteinExistence type="inferred from homology"/>
<evidence type="ECO:0000256" key="2">
    <source>
        <dbReference type="ARBA" id="ARBA00022741"/>
    </source>
</evidence>
<dbReference type="PROSITE" id="PS00300">
    <property type="entry name" value="SRP54"/>
    <property type="match status" value="1"/>
</dbReference>
<dbReference type="Gene3D" id="1.20.120.140">
    <property type="entry name" value="Signal recognition particle SRP54, nucleotide-binding domain"/>
    <property type="match status" value="1"/>
</dbReference>
<dbReference type="EMBL" id="VGIY01000481">
    <property type="protein sequence ID" value="MBM3318774.1"/>
    <property type="molecule type" value="Genomic_DNA"/>
</dbReference>
<dbReference type="GO" id="GO:0048500">
    <property type="term" value="C:signal recognition particle"/>
    <property type="evidence" value="ECO:0007669"/>
    <property type="project" value="UniProtKB-UniRule"/>
</dbReference>
<dbReference type="InterPro" id="IPR004125">
    <property type="entry name" value="Signal_recog_particle_SRP54_M"/>
</dbReference>
<gene>
    <name evidence="9 12" type="primary">ffh</name>
    <name evidence="12" type="ORF">FJY75_13070</name>
</gene>
<evidence type="ECO:0000313" key="12">
    <source>
        <dbReference type="EMBL" id="MBM3318774.1"/>
    </source>
</evidence>
<evidence type="ECO:0000256" key="4">
    <source>
        <dbReference type="ARBA" id="ARBA00022884"/>
    </source>
</evidence>
<dbReference type="Pfam" id="PF02881">
    <property type="entry name" value="SRP54_N"/>
    <property type="match status" value="1"/>
</dbReference>
<comment type="function">
    <text evidence="9">Involved in targeting and insertion of nascent membrane proteins into the cytoplasmic membrane. Binds to the hydrophobic signal sequence of the ribosome-nascent chain (RNC) as it emerges from the ribosomes. The SRP-RNC complex is then targeted to the cytoplasmic membrane where it interacts with the SRP receptor FtsY.</text>
</comment>
<dbReference type="HAMAP" id="MF_00306">
    <property type="entry name" value="SRP54"/>
    <property type="match status" value="1"/>
</dbReference>
<evidence type="ECO:0000313" key="13">
    <source>
        <dbReference type="Proteomes" id="UP000748308"/>
    </source>
</evidence>
<dbReference type="InterPro" id="IPR000897">
    <property type="entry name" value="SRP54_GTPase_dom"/>
</dbReference>
<evidence type="ECO:0000256" key="1">
    <source>
        <dbReference type="ARBA" id="ARBA00005450"/>
    </source>
</evidence>
<dbReference type="InterPro" id="IPR013822">
    <property type="entry name" value="Signal_recog_particl_SRP54_hlx"/>
</dbReference>
<evidence type="ECO:0000256" key="5">
    <source>
        <dbReference type="ARBA" id="ARBA00023134"/>
    </source>
</evidence>
<evidence type="ECO:0000256" key="9">
    <source>
        <dbReference type="HAMAP-Rule" id="MF_00306"/>
    </source>
</evidence>
<comment type="subcellular location">
    <subcellularLocation>
        <location evidence="9">Cytoplasm</location>
    </subcellularLocation>
    <text evidence="9">The SRP-RNC complex is targeted to the cytoplasmic membrane.</text>
</comment>
<evidence type="ECO:0000256" key="8">
    <source>
        <dbReference type="ARBA" id="ARBA00048027"/>
    </source>
</evidence>
<organism evidence="12 13">
    <name type="scientific">Eiseniibacteriota bacterium</name>
    <dbReference type="NCBI Taxonomy" id="2212470"/>
    <lineage>
        <taxon>Bacteria</taxon>
        <taxon>Candidatus Eiseniibacteriota</taxon>
    </lineage>
</organism>
<evidence type="ECO:0000256" key="3">
    <source>
        <dbReference type="ARBA" id="ARBA00022801"/>
    </source>
</evidence>
<dbReference type="InterPro" id="IPR027417">
    <property type="entry name" value="P-loop_NTPase"/>
</dbReference>
<name>A0A937XDZ7_UNCEI</name>
<keyword evidence="10" id="KW-0175">Coiled coil</keyword>
<evidence type="ECO:0000256" key="10">
    <source>
        <dbReference type="SAM" id="Coils"/>
    </source>
</evidence>
<evidence type="ECO:0000256" key="6">
    <source>
        <dbReference type="ARBA" id="ARBA00023135"/>
    </source>
</evidence>
<dbReference type="SMART" id="SM00962">
    <property type="entry name" value="SRP54"/>
    <property type="match status" value="1"/>
</dbReference>
<dbReference type="PANTHER" id="PTHR11564:SF5">
    <property type="entry name" value="SIGNAL RECOGNITION PARTICLE SUBUNIT SRP54"/>
    <property type="match status" value="1"/>
</dbReference>
<keyword evidence="7 9" id="KW-0687">Ribonucleoprotein</keyword>
<feature type="domain" description="SRP54-type proteins GTP-binding" evidence="11">
    <location>
        <begin position="268"/>
        <end position="281"/>
    </location>
</feature>
<dbReference type="InterPro" id="IPR042101">
    <property type="entry name" value="SRP54_N_sf"/>
</dbReference>
<dbReference type="Pfam" id="PF02978">
    <property type="entry name" value="SRP_SPB"/>
    <property type="match status" value="1"/>
</dbReference>
<comment type="domain">
    <text evidence="9">Composed of three domains: the N-terminal N domain, which is responsible for interactions with the ribosome, the central G domain, which binds GTP, and the C-terminal M domain, which binds the RNA and the signal sequence of the RNC.</text>
</comment>
<dbReference type="AlphaFoldDB" id="A0A937XDZ7"/>
<keyword evidence="9" id="KW-0963">Cytoplasm</keyword>
<protein>
    <recommendedName>
        <fullName evidence="9">Signal recognition particle protein</fullName>
        <ecNumber evidence="9">3.6.5.4</ecNumber>
    </recommendedName>
    <alternativeName>
        <fullName evidence="9">Fifty-four homolog</fullName>
    </alternativeName>
</protein>
<comment type="caution">
    <text evidence="9">Lacks conserved residue(s) required for the propagation of feature annotation.</text>
</comment>
<evidence type="ECO:0000259" key="11">
    <source>
        <dbReference type="PROSITE" id="PS00300"/>
    </source>
</evidence>
<feature type="coiled-coil region" evidence="10">
    <location>
        <begin position="305"/>
        <end position="335"/>
    </location>
</feature>
<dbReference type="InterPro" id="IPR022941">
    <property type="entry name" value="SRP54"/>
</dbReference>